<comment type="caution">
    <text evidence="2">The sequence shown here is derived from an EMBL/GenBank/DDBJ whole genome shotgun (WGS) entry which is preliminary data.</text>
</comment>
<gene>
    <name evidence="2" type="ORF">LTR36_010757</name>
</gene>
<feature type="region of interest" description="Disordered" evidence="1">
    <location>
        <begin position="1"/>
        <end position="32"/>
    </location>
</feature>
<dbReference type="AlphaFoldDB" id="A0AAV9JRM1"/>
<sequence>MAEGRYSGSRRPESYASQSFRPNGPIADESQSTIVQSFATDLDSMFGLSSGAVPASSDQGVGQLEQNVEEKKQTVTEASRDLQALEAKLREMEAKLAQVSRGSSPQRQANAGLAKSNPDKQSRPQNTREDTETLMAGMPGAMPPSPRQYSGSNDYVMVDRNGRSGQSVG</sequence>
<protein>
    <submittedName>
        <fullName evidence="2">Uncharacterized protein</fullName>
    </submittedName>
</protein>
<feature type="compositionally biased region" description="Basic and acidic residues" evidence="1">
    <location>
        <begin position="117"/>
        <end position="131"/>
    </location>
</feature>
<proteinExistence type="predicted"/>
<feature type="region of interest" description="Disordered" evidence="1">
    <location>
        <begin position="46"/>
        <end position="76"/>
    </location>
</feature>
<evidence type="ECO:0000256" key="1">
    <source>
        <dbReference type="SAM" id="MobiDB-lite"/>
    </source>
</evidence>
<dbReference type="EMBL" id="JAVFHQ010000009">
    <property type="protein sequence ID" value="KAK4548037.1"/>
    <property type="molecule type" value="Genomic_DNA"/>
</dbReference>
<reference evidence="2 3" key="1">
    <citation type="submission" date="2021-11" db="EMBL/GenBank/DDBJ databases">
        <title>Black yeast isolated from Biological Soil Crust.</title>
        <authorList>
            <person name="Kurbessoian T."/>
        </authorList>
    </citation>
    <scope>NUCLEOTIDE SEQUENCE [LARGE SCALE GENOMIC DNA]</scope>
    <source>
        <strain evidence="2 3">CCFEE 5522</strain>
    </source>
</reference>
<feature type="compositionally biased region" description="Polar residues" evidence="1">
    <location>
        <begin position="56"/>
        <end position="66"/>
    </location>
</feature>
<evidence type="ECO:0000313" key="3">
    <source>
        <dbReference type="Proteomes" id="UP001324427"/>
    </source>
</evidence>
<keyword evidence="3" id="KW-1185">Reference proteome</keyword>
<dbReference type="Proteomes" id="UP001324427">
    <property type="component" value="Unassembled WGS sequence"/>
</dbReference>
<accession>A0AAV9JRM1</accession>
<name>A0AAV9JRM1_9PEZI</name>
<organism evidence="2 3">
    <name type="scientific">Oleoguttula mirabilis</name>
    <dbReference type="NCBI Taxonomy" id="1507867"/>
    <lineage>
        <taxon>Eukaryota</taxon>
        <taxon>Fungi</taxon>
        <taxon>Dikarya</taxon>
        <taxon>Ascomycota</taxon>
        <taxon>Pezizomycotina</taxon>
        <taxon>Dothideomycetes</taxon>
        <taxon>Dothideomycetidae</taxon>
        <taxon>Mycosphaerellales</taxon>
        <taxon>Teratosphaeriaceae</taxon>
        <taxon>Oleoguttula</taxon>
    </lineage>
</organism>
<feature type="compositionally biased region" description="Polar residues" evidence="1">
    <location>
        <begin position="100"/>
        <end position="109"/>
    </location>
</feature>
<evidence type="ECO:0000313" key="2">
    <source>
        <dbReference type="EMBL" id="KAK4548037.1"/>
    </source>
</evidence>
<feature type="region of interest" description="Disordered" evidence="1">
    <location>
        <begin position="95"/>
        <end position="169"/>
    </location>
</feature>